<dbReference type="InterPro" id="IPR017907">
    <property type="entry name" value="Znf_RING_CS"/>
</dbReference>
<sequence>MGLLTRLRLRRRWSQSPSHSQLSERDSEPETHGSARERKLETETSSSERKRENDVEKEEEEPSERNAVPENSTTTAISSLSSVRERMLRSTDSPPADEISSSETKRETDVEKEPSERNIVAENPTIIATTSLSAVGEIKFRSTDSPPADDCCPICFGSFVIPCRAPCGHWYCGGCILQYWDHGAALQPCNCPMCSQKITSLTPEASLFHQQEMEVTRVLGNVRKYNRLVVGGTYGLILKVLELPFFIKRVFQGMLDPDRHDDHLFKLRFFATFLGILYMMSPFDFLPTGRQSVIELFDDTALIIYFILYVAGIYLRRRRLQRVRELAAIQL</sequence>
<dbReference type="PANTHER" id="PTHR22894:SF4">
    <property type="entry name" value="E3 UBIQUITIN-PROTEIN LIGASE RNF170-LIKE ISOFORM X1"/>
    <property type="match status" value="1"/>
</dbReference>
<keyword evidence="3" id="KW-0862">Zinc</keyword>
<feature type="transmembrane region" description="Helical" evidence="6">
    <location>
        <begin position="264"/>
        <end position="281"/>
    </location>
</feature>
<feature type="region of interest" description="Disordered" evidence="5">
    <location>
        <begin position="1"/>
        <end position="119"/>
    </location>
</feature>
<dbReference type="InterPro" id="IPR013083">
    <property type="entry name" value="Znf_RING/FYVE/PHD"/>
</dbReference>
<dbReference type="SMART" id="SM00184">
    <property type="entry name" value="RING"/>
    <property type="match status" value="1"/>
</dbReference>
<keyword evidence="2 4" id="KW-0863">Zinc-finger</keyword>
<evidence type="ECO:0000256" key="5">
    <source>
        <dbReference type="SAM" id="MobiDB-lite"/>
    </source>
</evidence>
<keyword evidence="6" id="KW-0472">Membrane</keyword>
<dbReference type="EMBL" id="CAUOFW020006680">
    <property type="protein sequence ID" value="CAK9175693.1"/>
    <property type="molecule type" value="Genomic_DNA"/>
</dbReference>
<evidence type="ECO:0000259" key="7">
    <source>
        <dbReference type="PROSITE" id="PS50089"/>
    </source>
</evidence>
<evidence type="ECO:0000256" key="2">
    <source>
        <dbReference type="ARBA" id="ARBA00022771"/>
    </source>
</evidence>
<dbReference type="GO" id="GO:0008270">
    <property type="term" value="F:zinc ion binding"/>
    <property type="evidence" value="ECO:0007669"/>
    <property type="project" value="UniProtKB-KW"/>
</dbReference>
<keyword evidence="9" id="KW-1185">Reference proteome</keyword>
<keyword evidence="6" id="KW-0812">Transmembrane</keyword>
<name>A0ABC8U3K1_9AQUA</name>
<organism evidence="8 9">
    <name type="scientific">Ilex paraguariensis</name>
    <name type="common">yerba mate</name>
    <dbReference type="NCBI Taxonomy" id="185542"/>
    <lineage>
        <taxon>Eukaryota</taxon>
        <taxon>Viridiplantae</taxon>
        <taxon>Streptophyta</taxon>
        <taxon>Embryophyta</taxon>
        <taxon>Tracheophyta</taxon>
        <taxon>Spermatophyta</taxon>
        <taxon>Magnoliopsida</taxon>
        <taxon>eudicotyledons</taxon>
        <taxon>Gunneridae</taxon>
        <taxon>Pentapetalae</taxon>
        <taxon>asterids</taxon>
        <taxon>campanulids</taxon>
        <taxon>Aquifoliales</taxon>
        <taxon>Aquifoliaceae</taxon>
        <taxon>Ilex</taxon>
    </lineage>
</organism>
<dbReference type="InterPro" id="IPR001841">
    <property type="entry name" value="Znf_RING"/>
</dbReference>
<gene>
    <name evidence="8" type="ORF">ILEXP_LOCUS45502</name>
</gene>
<dbReference type="InterPro" id="IPR018957">
    <property type="entry name" value="Znf_C3HC4_RING-type"/>
</dbReference>
<feature type="domain" description="RING-type" evidence="7">
    <location>
        <begin position="152"/>
        <end position="195"/>
    </location>
</feature>
<dbReference type="AlphaFoldDB" id="A0ABC8U3K1"/>
<feature type="compositionally biased region" description="Basic and acidic residues" evidence="5">
    <location>
        <begin position="103"/>
        <end position="116"/>
    </location>
</feature>
<comment type="caution">
    <text evidence="8">The sequence shown here is derived from an EMBL/GenBank/DDBJ whole genome shotgun (WGS) entry which is preliminary data.</text>
</comment>
<accession>A0ABC8U3K1</accession>
<evidence type="ECO:0000256" key="3">
    <source>
        <dbReference type="ARBA" id="ARBA00022833"/>
    </source>
</evidence>
<reference evidence="8 9" key="1">
    <citation type="submission" date="2024-02" db="EMBL/GenBank/DDBJ databases">
        <authorList>
            <person name="Vignale AGUSTIN F."/>
            <person name="Sosa J E."/>
            <person name="Modenutti C."/>
        </authorList>
    </citation>
    <scope>NUCLEOTIDE SEQUENCE [LARGE SCALE GENOMIC DNA]</scope>
</reference>
<dbReference type="Gene3D" id="3.30.40.10">
    <property type="entry name" value="Zinc/RING finger domain, C3HC4 (zinc finger)"/>
    <property type="match status" value="1"/>
</dbReference>
<dbReference type="PROSITE" id="PS50089">
    <property type="entry name" value="ZF_RING_2"/>
    <property type="match status" value="1"/>
</dbReference>
<evidence type="ECO:0000256" key="1">
    <source>
        <dbReference type="ARBA" id="ARBA00022723"/>
    </source>
</evidence>
<dbReference type="InterPro" id="IPR038896">
    <property type="entry name" value="RNF170"/>
</dbReference>
<evidence type="ECO:0000256" key="4">
    <source>
        <dbReference type="PROSITE-ProRule" id="PRU00175"/>
    </source>
</evidence>
<dbReference type="PROSITE" id="PS00518">
    <property type="entry name" value="ZF_RING_1"/>
    <property type="match status" value="1"/>
</dbReference>
<evidence type="ECO:0000313" key="9">
    <source>
        <dbReference type="Proteomes" id="UP001642360"/>
    </source>
</evidence>
<feature type="transmembrane region" description="Helical" evidence="6">
    <location>
        <begin position="293"/>
        <end position="315"/>
    </location>
</feature>
<keyword evidence="6" id="KW-1133">Transmembrane helix</keyword>
<dbReference type="PANTHER" id="PTHR22894">
    <property type="entry name" value="RING-TYPE DOMAIN-CONTAINING PROTEIN"/>
    <property type="match status" value="1"/>
</dbReference>
<keyword evidence="1" id="KW-0479">Metal-binding</keyword>
<proteinExistence type="predicted"/>
<evidence type="ECO:0000313" key="8">
    <source>
        <dbReference type="EMBL" id="CAK9175693.1"/>
    </source>
</evidence>
<evidence type="ECO:0000256" key="6">
    <source>
        <dbReference type="SAM" id="Phobius"/>
    </source>
</evidence>
<dbReference type="Pfam" id="PF00097">
    <property type="entry name" value="zf-C3HC4"/>
    <property type="match status" value="1"/>
</dbReference>
<feature type="compositionally biased region" description="Basic and acidic residues" evidence="5">
    <location>
        <begin position="22"/>
        <end position="54"/>
    </location>
</feature>
<dbReference type="Proteomes" id="UP001642360">
    <property type="component" value="Unassembled WGS sequence"/>
</dbReference>
<feature type="compositionally biased region" description="Polar residues" evidence="5">
    <location>
        <begin position="69"/>
        <end position="82"/>
    </location>
</feature>
<dbReference type="SUPFAM" id="SSF57850">
    <property type="entry name" value="RING/U-box"/>
    <property type="match status" value="1"/>
</dbReference>
<protein>
    <recommendedName>
        <fullName evidence="7">RING-type domain-containing protein</fullName>
    </recommendedName>
</protein>